<dbReference type="AlphaFoldDB" id="A0A7M7P5B4"/>
<dbReference type="Pfam" id="PF04912">
    <property type="entry name" value="Dynamitin"/>
    <property type="match status" value="1"/>
</dbReference>
<dbReference type="GO" id="GO:0030286">
    <property type="term" value="C:dynein complex"/>
    <property type="evidence" value="ECO:0007669"/>
    <property type="project" value="UniProtKB-KW"/>
</dbReference>
<accession>A0A7M7P5B4</accession>
<dbReference type="FunCoup" id="A0A7M7P5B4">
    <property type="interactions" value="2272"/>
</dbReference>
<proteinExistence type="inferred from homology"/>
<organism evidence="6 7">
    <name type="scientific">Strongylocentrotus purpuratus</name>
    <name type="common">Purple sea urchin</name>
    <dbReference type="NCBI Taxonomy" id="7668"/>
    <lineage>
        <taxon>Eukaryota</taxon>
        <taxon>Metazoa</taxon>
        <taxon>Echinodermata</taxon>
        <taxon>Eleutherozoa</taxon>
        <taxon>Echinozoa</taxon>
        <taxon>Echinoidea</taxon>
        <taxon>Euechinoidea</taxon>
        <taxon>Echinacea</taxon>
        <taxon>Camarodonta</taxon>
        <taxon>Echinidea</taxon>
        <taxon>Strongylocentrotidae</taxon>
        <taxon>Strongylocentrotus</taxon>
    </lineage>
</organism>
<protein>
    <recommendedName>
        <fullName evidence="8">Dynactin subunit 2</fullName>
    </recommendedName>
</protein>
<reference evidence="7" key="1">
    <citation type="submission" date="2015-02" db="EMBL/GenBank/DDBJ databases">
        <title>Genome sequencing for Strongylocentrotus purpuratus.</title>
        <authorList>
            <person name="Murali S."/>
            <person name="Liu Y."/>
            <person name="Vee V."/>
            <person name="English A."/>
            <person name="Wang M."/>
            <person name="Skinner E."/>
            <person name="Han Y."/>
            <person name="Muzny D.M."/>
            <person name="Worley K.C."/>
            <person name="Gibbs R.A."/>
        </authorList>
    </citation>
    <scope>NUCLEOTIDE SEQUENCE</scope>
</reference>
<evidence type="ECO:0000313" key="6">
    <source>
        <dbReference type="EnsemblMetazoa" id="XP_030846061"/>
    </source>
</evidence>
<keyword evidence="5" id="KW-0175">Coiled coil</keyword>
<keyword evidence="7" id="KW-1185">Reference proteome</keyword>
<evidence type="ECO:0000256" key="5">
    <source>
        <dbReference type="SAM" id="Coils"/>
    </source>
</evidence>
<reference evidence="6" key="2">
    <citation type="submission" date="2021-01" db="UniProtKB">
        <authorList>
            <consortium name="EnsemblMetazoa"/>
        </authorList>
    </citation>
    <scope>IDENTIFICATION</scope>
</reference>
<feature type="coiled-coil region" evidence="5">
    <location>
        <begin position="278"/>
        <end position="305"/>
    </location>
</feature>
<comment type="similarity">
    <text evidence="2">Belongs to the dynactin subunit 2 family.</text>
</comment>
<name>A0A7M7P5B4_STRPU</name>
<dbReference type="GO" id="GO:0007052">
    <property type="term" value="P:mitotic spindle organization"/>
    <property type="evidence" value="ECO:0000318"/>
    <property type="project" value="GO_Central"/>
</dbReference>
<dbReference type="GO" id="GO:0005737">
    <property type="term" value="C:cytoplasm"/>
    <property type="evidence" value="ECO:0000318"/>
    <property type="project" value="GO_Central"/>
</dbReference>
<evidence type="ECO:0000256" key="3">
    <source>
        <dbReference type="ARBA" id="ARBA00022490"/>
    </source>
</evidence>
<dbReference type="RefSeq" id="XP_030846061.1">
    <property type="nucleotide sequence ID" value="XM_030990201.1"/>
</dbReference>
<dbReference type="GO" id="GO:0005813">
    <property type="term" value="C:centrosome"/>
    <property type="evidence" value="ECO:0000318"/>
    <property type="project" value="GO_Central"/>
</dbReference>
<dbReference type="EnsemblMetazoa" id="XM_030990201">
    <property type="protein sequence ID" value="XP_030846061"/>
    <property type="gene ID" value="LOC764545"/>
</dbReference>
<dbReference type="GeneID" id="764545"/>
<dbReference type="InterPro" id="IPR028133">
    <property type="entry name" value="Dynamitin"/>
</dbReference>
<dbReference type="CTD" id="10540"/>
<dbReference type="GO" id="GO:0005869">
    <property type="term" value="C:dynactin complex"/>
    <property type="evidence" value="ECO:0000318"/>
    <property type="project" value="GO_Central"/>
</dbReference>
<keyword evidence="4" id="KW-0243">Dynein</keyword>
<evidence type="ECO:0000313" key="7">
    <source>
        <dbReference type="Proteomes" id="UP000007110"/>
    </source>
</evidence>
<dbReference type="KEGG" id="spu:764545"/>
<evidence type="ECO:0000256" key="4">
    <source>
        <dbReference type="ARBA" id="ARBA00023017"/>
    </source>
</evidence>
<dbReference type="OMA" id="YKFGDWE"/>
<evidence type="ECO:0000256" key="2">
    <source>
        <dbReference type="ARBA" id="ARBA00006176"/>
    </source>
</evidence>
<evidence type="ECO:0008006" key="8">
    <source>
        <dbReference type="Google" id="ProtNLM"/>
    </source>
</evidence>
<dbReference type="InParanoid" id="A0A7M7P5B4"/>
<dbReference type="OrthoDB" id="4977at2759"/>
<sequence>MADPKYANLPGIDTQPDVYETNDLAEDDQQRELAELSSESVEKLSINTKEAFNKFQDKMLLSGQVDFSDRISQARRTGYVAPKKEYEILEDGYQDKETPVQRFQRLQHEIRDLGQEVDKLQKTAKEESSGVGVSPATLMQDISVLQQQLYGLHLEKILGNESVIEAADPQGSLPKKLFNQLDAFKKEAGQPSTPPKKGTQETKDGHVTYELYYRPEQNKFTQVSKGAELEQRLNGLEAMLGQDPQKLASLTADSSSKSLMESVSQLQARVAILDVGQVDHIEARIQGLLQRLDQVSEKKSAVEDAGKDSKISALYEMVQKWDSIADTLPKVVDRLQALKDLHEQALQFSQALSQLDIAQQQLTSSMGSQDTLLKQLKESFAANLASIQANCESLESRMKGVKK</sequence>
<evidence type="ECO:0000256" key="1">
    <source>
        <dbReference type="ARBA" id="ARBA00004496"/>
    </source>
</evidence>
<dbReference type="PANTHER" id="PTHR15346">
    <property type="entry name" value="DYNACTIN SUBUNIT"/>
    <property type="match status" value="1"/>
</dbReference>
<keyword evidence="3" id="KW-0963">Cytoplasm</keyword>
<comment type="subcellular location">
    <subcellularLocation>
        <location evidence="1">Cytoplasm</location>
    </subcellularLocation>
</comment>
<dbReference type="Proteomes" id="UP000007110">
    <property type="component" value="Unassembled WGS sequence"/>
</dbReference>